<reference evidence="1" key="1">
    <citation type="submission" date="2014-09" db="EMBL/GenBank/DDBJ databases">
        <authorList>
            <person name="Magalhaes I.L.F."/>
            <person name="Oliveira U."/>
            <person name="Santos F.R."/>
            <person name="Vidigal T.H.D.A."/>
            <person name="Brescovit A.D."/>
            <person name="Santos A.J."/>
        </authorList>
    </citation>
    <scope>NUCLEOTIDE SEQUENCE</scope>
    <source>
        <tissue evidence="1">Shoot tissue taken approximately 20 cm above the soil surface</tissue>
    </source>
</reference>
<protein>
    <submittedName>
        <fullName evidence="1">Uncharacterized protein</fullName>
    </submittedName>
</protein>
<evidence type="ECO:0000313" key="1">
    <source>
        <dbReference type="EMBL" id="JAD92695.1"/>
    </source>
</evidence>
<accession>A0A0A9E493</accession>
<name>A0A0A9E493_ARUDO</name>
<dbReference type="EMBL" id="GBRH01205200">
    <property type="protein sequence ID" value="JAD92695.1"/>
    <property type="molecule type" value="Transcribed_RNA"/>
</dbReference>
<dbReference type="AlphaFoldDB" id="A0A0A9E493"/>
<proteinExistence type="predicted"/>
<sequence length="118" mass="13718">MKTSVLRNLEPKMLGKVRNRAFRCRFVRFGFRFHRRNHDAQLAAYPHRSPRLPVLLAARLRSRPPLLYTPLIATRARLRAVHCLLRSLCARVRSHHSSACRSPREFSRAWAPGARLAL</sequence>
<organism evidence="1">
    <name type="scientific">Arundo donax</name>
    <name type="common">Giant reed</name>
    <name type="synonym">Donax arundinaceus</name>
    <dbReference type="NCBI Taxonomy" id="35708"/>
    <lineage>
        <taxon>Eukaryota</taxon>
        <taxon>Viridiplantae</taxon>
        <taxon>Streptophyta</taxon>
        <taxon>Embryophyta</taxon>
        <taxon>Tracheophyta</taxon>
        <taxon>Spermatophyta</taxon>
        <taxon>Magnoliopsida</taxon>
        <taxon>Liliopsida</taxon>
        <taxon>Poales</taxon>
        <taxon>Poaceae</taxon>
        <taxon>PACMAD clade</taxon>
        <taxon>Arundinoideae</taxon>
        <taxon>Arundineae</taxon>
        <taxon>Arundo</taxon>
    </lineage>
</organism>
<reference evidence="1" key="2">
    <citation type="journal article" date="2015" name="Data Brief">
        <title>Shoot transcriptome of the giant reed, Arundo donax.</title>
        <authorList>
            <person name="Barrero R.A."/>
            <person name="Guerrero F.D."/>
            <person name="Moolhuijzen P."/>
            <person name="Goolsby J.A."/>
            <person name="Tidwell J."/>
            <person name="Bellgard S.E."/>
            <person name="Bellgard M.I."/>
        </authorList>
    </citation>
    <scope>NUCLEOTIDE SEQUENCE</scope>
    <source>
        <tissue evidence="1">Shoot tissue taken approximately 20 cm above the soil surface</tissue>
    </source>
</reference>